<feature type="compositionally biased region" description="Low complexity" evidence="1">
    <location>
        <begin position="110"/>
        <end position="126"/>
    </location>
</feature>
<gene>
    <name evidence="2" type="ORF">DERP_000579</name>
</gene>
<evidence type="ECO:0000256" key="1">
    <source>
        <dbReference type="SAM" id="MobiDB-lite"/>
    </source>
</evidence>
<comment type="caution">
    <text evidence="2">The sequence shown here is derived from an EMBL/GenBank/DDBJ whole genome shotgun (WGS) entry which is preliminary data.</text>
</comment>
<keyword evidence="3" id="KW-1185">Reference proteome</keyword>
<evidence type="ECO:0000313" key="2">
    <source>
        <dbReference type="EMBL" id="KAH9416082.1"/>
    </source>
</evidence>
<proteinExistence type="predicted"/>
<feature type="compositionally biased region" description="Polar residues" evidence="1">
    <location>
        <begin position="94"/>
        <end position="109"/>
    </location>
</feature>
<dbReference type="Proteomes" id="UP000887458">
    <property type="component" value="Unassembled WGS sequence"/>
</dbReference>
<name>A0ABQ8J0R6_DERPT</name>
<dbReference type="EMBL" id="NJHN03000095">
    <property type="protein sequence ID" value="KAH9416082.1"/>
    <property type="molecule type" value="Genomic_DNA"/>
</dbReference>
<protein>
    <submittedName>
        <fullName evidence="2">Uncharacterized protein</fullName>
    </submittedName>
</protein>
<organism evidence="2 3">
    <name type="scientific">Dermatophagoides pteronyssinus</name>
    <name type="common">European house dust mite</name>
    <dbReference type="NCBI Taxonomy" id="6956"/>
    <lineage>
        <taxon>Eukaryota</taxon>
        <taxon>Metazoa</taxon>
        <taxon>Ecdysozoa</taxon>
        <taxon>Arthropoda</taxon>
        <taxon>Chelicerata</taxon>
        <taxon>Arachnida</taxon>
        <taxon>Acari</taxon>
        <taxon>Acariformes</taxon>
        <taxon>Sarcoptiformes</taxon>
        <taxon>Astigmata</taxon>
        <taxon>Psoroptidia</taxon>
        <taxon>Analgoidea</taxon>
        <taxon>Pyroglyphidae</taxon>
        <taxon>Dermatophagoidinae</taxon>
        <taxon>Dermatophagoides</taxon>
    </lineage>
</organism>
<evidence type="ECO:0000313" key="3">
    <source>
        <dbReference type="Proteomes" id="UP000887458"/>
    </source>
</evidence>
<reference evidence="2 3" key="2">
    <citation type="journal article" date="2022" name="Mol. Biol. Evol.">
        <title>Comparative Genomics Reveals Insights into the Divergent Evolution of Astigmatic Mites and Household Pest Adaptations.</title>
        <authorList>
            <person name="Xiong Q."/>
            <person name="Wan A.T."/>
            <person name="Liu X."/>
            <person name="Fung C.S."/>
            <person name="Xiao X."/>
            <person name="Malainual N."/>
            <person name="Hou J."/>
            <person name="Wang L."/>
            <person name="Wang M."/>
            <person name="Yang K.Y."/>
            <person name="Cui Y."/>
            <person name="Leung E.L."/>
            <person name="Nong W."/>
            <person name="Shin S.K."/>
            <person name="Au S.W."/>
            <person name="Jeong K.Y."/>
            <person name="Chew F.T."/>
            <person name="Hui J.H."/>
            <person name="Leung T.F."/>
            <person name="Tungtrongchitr A."/>
            <person name="Zhong N."/>
            <person name="Liu Z."/>
            <person name="Tsui S.K."/>
        </authorList>
    </citation>
    <scope>NUCLEOTIDE SEQUENCE [LARGE SCALE GENOMIC DNA]</scope>
    <source>
        <strain evidence="2">Derp</strain>
    </source>
</reference>
<feature type="region of interest" description="Disordered" evidence="1">
    <location>
        <begin position="94"/>
        <end position="126"/>
    </location>
</feature>
<reference evidence="2 3" key="1">
    <citation type="journal article" date="2018" name="J. Allergy Clin. Immunol.">
        <title>High-quality assembly of Dermatophagoides pteronyssinus genome and transcriptome reveals a wide range of novel allergens.</title>
        <authorList>
            <person name="Liu X.Y."/>
            <person name="Yang K.Y."/>
            <person name="Wang M.Q."/>
            <person name="Kwok J.S."/>
            <person name="Zeng X."/>
            <person name="Yang Z."/>
            <person name="Xiao X.J."/>
            <person name="Lau C.P."/>
            <person name="Li Y."/>
            <person name="Huang Z.M."/>
            <person name="Ba J.G."/>
            <person name="Yim A.K."/>
            <person name="Ouyang C.Y."/>
            <person name="Ngai S.M."/>
            <person name="Chan T.F."/>
            <person name="Leung E.L."/>
            <person name="Liu L."/>
            <person name="Liu Z.G."/>
            <person name="Tsui S.K."/>
        </authorList>
    </citation>
    <scope>NUCLEOTIDE SEQUENCE [LARGE SCALE GENOMIC DNA]</scope>
    <source>
        <strain evidence="2">Derp</strain>
    </source>
</reference>
<accession>A0ABQ8J0R6</accession>
<sequence>MTKSHSPMINNQSLNSQLTIAAAAAAAAAAASACSPNFQETFFHLNDDDKRQILQSFIYKQLNGSFNEFMCNNVDNNDNVDVINQIIGHHHTTTSSANISDVSTPVNNDNNKNSGQSSTTTTTKSSHFNNHELFTNKNIITKFQSDPLSLQTLFQTFLSKTTTSSIHNNNNNNNNNTNKSANLIKSYGHIDIDNNNNDDNNNNNTWTTILFGM</sequence>
<dbReference type="PROSITE" id="PS51257">
    <property type="entry name" value="PROKAR_LIPOPROTEIN"/>
    <property type="match status" value="1"/>
</dbReference>